<comment type="caution">
    <text evidence="2">The sequence shown here is derived from an EMBL/GenBank/DDBJ whole genome shotgun (WGS) entry which is preliminary data.</text>
</comment>
<feature type="transmembrane region" description="Helical" evidence="1">
    <location>
        <begin position="272"/>
        <end position="291"/>
    </location>
</feature>
<dbReference type="InterPro" id="IPR036259">
    <property type="entry name" value="MFS_trans_sf"/>
</dbReference>
<proteinExistence type="predicted"/>
<feature type="transmembrane region" description="Helical" evidence="1">
    <location>
        <begin position="137"/>
        <end position="159"/>
    </location>
</feature>
<feature type="transmembrane region" description="Helical" evidence="1">
    <location>
        <begin position="38"/>
        <end position="57"/>
    </location>
</feature>
<name>A0A162IRX9_9FUSO</name>
<feature type="transmembrane region" description="Helical" evidence="1">
    <location>
        <begin position="247"/>
        <end position="265"/>
    </location>
</feature>
<feature type="transmembrane region" description="Helical" evidence="1">
    <location>
        <begin position="212"/>
        <end position="232"/>
    </location>
</feature>
<dbReference type="eggNOG" id="COG2271">
    <property type="taxonomic scope" value="Bacteria"/>
</dbReference>
<dbReference type="EMBL" id="LVEA01000031">
    <property type="protein sequence ID" value="KYL04347.1"/>
    <property type="molecule type" value="Genomic_DNA"/>
</dbReference>
<feature type="transmembrane region" description="Helical" evidence="1">
    <location>
        <begin position="69"/>
        <end position="87"/>
    </location>
</feature>
<dbReference type="PANTHER" id="PTHR23530">
    <property type="entry name" value="TRANSPORT PROTEIN-RELATED"/>
    <property type="match status" value="1"/>
</dbReference>
<dbReference type="KEGG" id="fnf:BSQ88_01330"/>
<dbReference type="Gene3D" id="1.20.1250.20">
    <property type="entry name" value="MFS general substrate transporter like domains"/>
    <property type="match status" value="1"/>
</dbReference>
<dbReference type="GO" id="GO:0022857">
    <property type="term" value="F:transmembrane transporter activity"/>
    <property type="evidence" value="ECO:0007669"/>
    <property type="project" value="InterPro"/>
</dbReference>
<feature type="transmembrane region" description="Helical" evidence="1">
    <location>
        <begin position="7"/>
        <end position="32"/>
    </location>
</feature>
<dbReference type="InterPro" id="IPR053160">
    <property type="entry name" value="MFS_DHA3_Transporter"/>
</dbReference>
<protein>
    <submittedName>
        <fullName evidence="2">Multidrug transporter</fullName>
    </submittedName>
</protein>
<keyword evidence="1" id="KW-0812">Transmembrane</keyword>
<evidence type="ECO:0000313" key="2">
    <source>
        <dbReference type="EMBL" id="KYL04347.1"/>
    </source>
</evidence>
<feature type="transmembrane region" description="Helical" evidence="1">
    <location>
        <begin position="336"/>
        <end position="356"/>
    </location>
</feature>
<dbReference type="SUPFAM" id="SSF103473">
    <property type="entry name" value="MFS general substrate transporter"/>
    <property type="match status" value="1"/>
</dbReference>
<feature type="transmembrane region" description="Helical" evidence="1">
    <location>
        <begin position="165"/>
        <end position="185"/>
    </location>
</feature>
<reference evidence="2 3" key="1">
    <citation type="submission" date="2016-03" db="EMBL/GenBank/DDBJ databases">
        <title>Comparative genomics of human isolates of Fusobacterium necrophorum.</title>
        <authorList>
            <person name="Jensen A."/>
            <person name="Bank S."/>
            <person name="Andersen P.S."/>
            <person name="Kristensen L.H."/>
            <person name="Prag J."/>
        </authorList>
    </citation>
    <scope>NUCLEOTIDE SEQUENCE [LARGE SCALE GENOMIC DNA]</scope>
    <source>
        <strain evidence="2 3">LS_1264</strain>
    </source>
</reference>
<gene>
    <name evidence="2" type="ORF">A2J07_03230</name>
</gene>
<keyword evidence="1" id="KW-0472">Membrane</keyword>
<evidence type="ECO:0000256" key="1">
    <source>
        <dbReference type="SAM" id="Phobius"/>
    </source>
</evidence>
<dbReference type="Proteomes" id="UP000075816">
    <property type="component" value="Unassembled WGS sequence"/>
</dbReference>
<feature type="transmembrane region" description="Helical" evidence="1">
    <location>
        <begin position="362"/>
        <end position="383"/>
    </location>
</feature>
<dbReference type="RefSeq" id="WP_062624638.1">
    <property type="nucleotide sequence ID" value="NZ_CAXOUJ010000028.1"/>
</dbReference>
<dbReference type="InterPro" id="IPR011701">
    <property type="entry name" value="MFS"/>
</dbReference>
<sequence>MSRNNVIALLWGESSLKISSILYGSVITAYLLQEGLTNYQIGILWSIVLFSQMIFDYPTGGFADKYGRLKIFTIGMLFMGLSLFMMISENIFLLYSGAIILGVGESQVSGTLFPWFIHTLDEKGLSELERKESIMKVNAQTQYTTNFLGIFIGFLIAPFDLKYKTILMIAGCLYILNGVFIYSFFKDNRSEERDLLKIGKKSIGIFWKEHKLWVYTLAMTLHYIFYSIYLFIWQPRANSLGILESKLGFVQSLFLIGMAVSGFIVKHINIRTYFVYFLASILVPISLVYIYDSSNLKAYLSFMFILSLSNGFIIPLIFGSMHFFIPDDVRSSVVSLINSLSSIFLVFFQVVIGRILDKHNFGYLSFFCFPVGMLYILCIYFIYTWRIRNEK</sequence>
<accession>A0A162IRX9</accession>
<organism evidence="2 3">
    <name type="scientific">Fusobacterium necrophorum subsp. funduliforme</name>
    <dbReference type="NCBI Taxonomy" id="143387"/>
    <lineage>
        <taxon>Bacteria</taxon>
        <taxon>Fusobacteriati</taxon>
        <taxon>Fusobacteriota</taxon>
        <taxon>Fusobacteriia</taxon>
        <taxon>Fusobacteriales</taxon>
        <taxon>Fusobacteriaceae</taxon>
        <taxon>Fusobacterium</taxon>
    </lineage>
</organism>
<feature type="transmembrane region" description="Helical" evidence="1">
    <location>
        <begin position="303"/>
        <end position="324"/>
    </location>
</feature>
<evidence type="ECO:0000313" key="3">
    <source>
        <dbReference type="Proteomes" id="UP000075816"/>
    </source>
</evidence>
<keyword evidence="1" id="KW-1133">Transmembrane helix</keyword>
<dbReference type="PANTHER" id="PTHR23530:SF1">
    <property type="entry name" value="PERMEASE, MAJOR FACILITATOR SUPERFAMILY-RELATED"/>
    <property type="match status" value="1"/>
</dbReference>
<dbReference type="AlphaFoldDB" id="A0A162IRX9"/>
<dbReference type="Pfam" id="PF07690">
    <property type="entry name" value="MFS_1"/>
    <property type="match status" value="1"/>
</dbReference>